<evidence type="ECO:0000313" key="4">
    <source>
        <dbReference type="Proteomes" id="UP000198373"/>
    </source>
</evidence>
<keyword evidence="4" id="KW-1185">Reference proteome</keyword>
<proteinExistence type="predicted"/>
<feature type="chain" id="PRO_5038654659" description="Tat (Twin-arginine translocation) pathway signal sequence" evidence="2">
    <location>
        <begin position="34"/>
        <end position="164"/>
    </location>
</feature>
<dbReference type="AlphaFoldDB" id="A0A239BJJ4"/>
<dbReference type="InterPro" id="IPR006311">
    <property type="entry name" value="TAT_signal"/>
</dbReference>
<organism evidence="3 4">
    <name type="scientific">Geodermatophilus pulveris</name>
    <dbReference type="NCBI Taxonomy" id="1564159"/>
    <lineage>
        <taxon>Bacteria</taxon>
        <taxon>Bacillati</taxon>
        <taxon>Actinomycetota</taxon>
        <taxon>Actinomycetes</taxon>
        <taxon>Geodermatophilales</taxon>
        <taxon>Geodermatophilaceae</taxon>
        <taxon>Geodermatophilus</taxon>
    </lineage>
</organism>
<dbReference type="PROSITE" id="PS51318">
    <property type="entry name" value="TAT"/>
    <property type="match status" value="1"/>
</dbReference>
<name>A0A239BJJ4_9ACTN</name>
<keyword evidence="2" id="KW-0732">Signal</keyword>
<sequence length="164" mass="15410">MAPTSAPVPAGPSRRAFLAASAGLALLAAGCTAGSPGAPAVSTEEADRLAGQVAVQEAVVAAYAAATTADPALALSDLAAQAAGQLDRLRAAAPSATSAPAPSAASVPVPPAPPPGADVRGWLRGQLAGAAAAHAQACTGQSGARAALLGSVAASLRGHEAALA</sequence>
<gene>
    <name evidence="3" type="ORF">SAMN06893096_101697</name>
</gene>
<protein>
    <recommendedName>
        <fullName evidence="5">Tat (Twin-arginine translocation) pathway signal sequence</fullName>
    </recommendedName>
</protein>
<feature type="signal peptide" evidence="2">
    <location>
        <begin position="1"/>
        <end position="33"/>
    </location>
</feature>
<evidence type="ECO:0000256" key="1">
    <source>
        <dbReference type="SAM" id="MobiDB-lite"/>
    </source>
</evidence>
<evidence type="ECO:0000313" key="3">
    <source>
        <dbReference type="EMBL" id="SNS07253.1"/>
    </source>
</evidence>
<evidence type="ECO:0000256" key="2">
    <source>
        <dbReference type="SAM" id="SignalP"/>
    </source>
</evidence>
<dbReference type="Proteomes" id="UP000198373">
    <property type="component" value="Unassembled WGS sequence"/>
</dbReference>
<feature type="region of interest" description="Disordered" evidence="1">
    <location>
        <begin position="91"/>
        <end position="121"/>
    </location>
</feature>
<reference evidence="4" key="1">
    <citation type="submission" date="2017-06" db="EMBL/GenBank/DDBJ databases">
        <authorList>
            <person name="Varghese N."/>
            <person name="Submissions S."/>
        </authorList>
    </citation>
    <scope>NUCLEOTIDE SEQUENCE [LARGE SCALE GENOMIC DNA]</scope>
    <source>
        <strain evidence="4">DSM 46839</strain>
    </source>
</reference>
<accession>A0A239BJJ4</accession>
<dbReference type="RefSeq" id="WP_089304150.1">
    <property type="nucleotide sequence ID" value="NZ_FZOO01000001.1"/>
</dbReference>
<evidence type="ECO:0008006" key="5">
    <source>
        <dbReference type="Google" id="ProtNLM"/>
    </source>
</evidence>
<dbReference type="EMBL" id="FZOO01000001">
    <property type="protein sequence ID" value="SNS07253.1"/>
    <property type="molecule type" value="Genomic_DNA"/>
</dbReference>
<feature type="compositionally biased region" description="Low complexity" evidence="1">
    <location>
        <begin position="91"/>
        <end position="107"/>
    </location>
</feature>